<feature type="transmembrane region" description="Helical" evidence="5">
    <location>
        <begin position="39"/>
        <end position="57"/>
    </location>
</feature>
<feature type="transmembrane region" description="Helical" evidence="5">
    <location>
        <begin position="240"/>
        <end position="261"/>
    </location>
</feature>
<dbReference type="InterPro" id="IPR007016">
    <property type="entry name" value="O-antigen_ligase-rel_domated"/>
</dbReference>
<dbReference type="InterPro" id="IPR011990">
    <property type="entry name" value="TPR-like_helical_dom_sf"/>
</dbReference>
<keyword evidence="4 5" id="KW-0472">Membrane</keyword>
<dbReference type="SMART" id="SM00028">
    <property type="entry name" value="TPR"/>
    <property type="match status" value="3"/>
</dbReference>
<feature type="transmembrane region" description="Helical" evidence="5">
    <location>
        <begin position="216"/>
        <end position="233"/>
    </location>
</feature>
<dbReference type="PANTHER" id="PTHR37422:SF13">
    <property type="entry name" value="LIPOPOLYSACCHARIDE BIOSYNTHESIS PROTEIN PA4999-RELATED"/>
    <property type="match status" value="1"/>
</dbReference>
<evidence type="ECO:0000256" key="1">
    <source>
        <dbReference type="ARBA" id="ARBA00004141"/>
    </source>
</evidence>
<feature type="transmembrane region" description="Helical" evidence="5">
    <location>
        <begin position="12"/>
        <end position="33"/>
    </location>
</feature>
<feature type="transmembrane region" description="Helical" evidence="5">
    <location>
        <begin position="100"/>
        <end position="121"/>
    </location>
</feature>
<dbReference type="SUPFAM" id="SSF48452">
    <property type="entry name" value="TPR-like"/>
    <property type="match status" value="1"/>
</dbReference>
<dbReference type="InterPro" id="IPR051533">
    <property type="entry name" value="WaaL-like"/>
</dbReference>
<keyword evidence="3 5" id="KW-1133">Transmembrane helix</keyword>
<feature type="transmembrane region" description="Helical" evidence="5">
    <location>
        <begin position="163"/>
        <end position="185"/>
    </location>
</feature>
<feature type="transmembrane region" description="Helical" evidence="5">
    <location>
        <begin position="133"/>
        <end position="151"/>
    </location>
</feature>
<comment type="subcellular location">
    <subcellularLocation>
        <location evidence="1">Membrane</location>
        <topology evidence="1">Multi-pass membrane protein</topology>
    </subcellularLocation>
</comment>
<dbReference type="EMBL" id="LCKX01000034">
    <property type="protein sequence ID" value="KKU06393.1"/>
    <property type="molecule type" value="Genomic_DNA"/>
</dbReference>
<evidence type="ECO:0000256" key="2">
    <source>
        <dbReference type="ARBA" id="ARBA00022692"/>
    </source>
</evidence>
<feature type="transmembrane region" description="Helical" evidence="5">
    <location>
        <begin position="379"/>
        <end position="400"/>
    </location>
</feature>
<evidence type="ECO:0000313" key="7">
    <source>
        <dbReference type="EMBL" id="KKU06393.1"/>
    </source>
</evidence>
<gene>
    <name evidence="7" type="ORF">UX10_C0034G0009</name>
</gene>
<evidence type="ECO:0000256" key="5">
    <source>
        <dbReference type="SAM" id="Phobius"/>
    </source>
</evidence>
<protein>
    <submittedName>
        <fullName evidence="7">TPR-repeat protein</fullName>
    </submittedName>
</protein>
<feature type="transmembrane region" description="Helical" evidence="5">
    <location>
        <begin position="192"/>
        <end position="210"/>
    </location>
</feature>
<feature type="domain" description="O-antigen ligase-related" evidence="6">
    <location>
        <begin position="202"/>
        <end position="358"/>
    </location>
</feature>
<comment type="caution">
    <text evidence="7">The sequence shown here is derived from an EMBL/GenBank/DDBJ whole genome shotgun (WGS) entry which is preliminary data.</text>
</comment>
<feature type="transmembrane region" description="Helical" evidence="5">
    <location>
        <begin position="406"/>
        <end position="424"/>
    </location>
</feature>
<feature type="transmembrane region" description="Helical" evidence="5">
    <location>
        <begin position="345"/>
        <end position="367"/>
    </location>
</feature>
<dbReference type="Pfam" id="PF04932">
    <property type="entry name" value="Wzy_C"/>
    <property type="match status" value="1"/>
</dbReference>
<dbReference type="PANTHER" id="PTHR37422">
    <property type="entry name" value="TEICHURONIC ACID BIOSYNTHESIS PROTEIN TUAE"/>
    <property type="match status" value="1"/>
</dbReference>
<dbReference type="GO" id="GO:0016020">
    <property type="term" value="C:membrane"/>
    <property type="evidence" value="ECO:0007669"/>
    <property type="project" value="UniProtKB-SubCell"/>
</dbReference>
<organism evidence="7 8">
    <name type="scientific">Candidatus Magasanikbacteria bacterium GW2011_GWA2_45_39</name>
    <dbReference type="NCBI Taxonomy" id="1619041"/>
    <lineage>
        <taxon>Bacteria</taxon>
        <taxon>Candidatus Magasanikiibacteriota</taxon>
    </lineage>
</organism>
<name>A0A0G1PLU9_9BACT</name>
<dbReference type="Pfam" id="PF14559">
    <property type="entry name" value="TPR_19"/>
    <property type="match status" value="1"/>
</dbReference>
<reference evidence="7 8" key="1">
    <citation type="journal article" date="2015" name="Nature">
        <title>rRNA introns, odd ribosomes, and small enigmatic genomes across a large radiation of phyla.</title>
        <authorList>
            <person name="Brown C.T."/>
            <person name="Hug L.A."/>
            <person name="Thomas B.C."/>
            <person name="Sharon I."/>
            <person name="Castelle C.J."/>
            <person name="Singh A."/>
            <person name="Wilkins M.J."/>
            <person name="Williams K.H."/>
            <person name="Banfield J.F."/>
        </authorList>
    </citation>
    <scope>NUCLEOTIDE SEQUENCE [LARGE SCALE GENOMIC DNA]</scope>
</reference>
<feature type="transmembrane region" description="Helical" evidence="5">
    <location>
        <begin position="445"/>
        <end position="463"/>
    </location>
</feature>
<sequence>MNEKVLVRILKIGVLASFVMPLIVMGQSTIFPFVFAKAIYFRILVEFMVILYAALILWHPQYRPKRTFIFYTVWALMFALIFSSIFGVDFSHSFWGNYERMSGVFTILHFAALMVISASVFRTEEEWSSVWRVSLVVGLIVGITGLNFLLPDDSIMKIGGGGTLGNLIYLANYVMFTVIIAWYVWRTDTNKFWRYAALGVGIIGIAIMMYNGKRGPFIGLLAGGIIGVIAYALASKEKHLRLWCLGALGALLVIAGVTFALRDTKLIQNISVLQSLTHITLSGGTAETRFIAWEIAWKAFREYPVFGWGSENFYYAFNKFYNPKSLEHGYYETWFDRSHNIFFDYLAMNGIVGFLLYISVFLALFYTAIRVFRKAKISLLAYLFILIFFSAFASQSVFVFDHLSSFLLFFLLLAFADSLCRTVPLAAQSTSFHAAGSGFFSSRPVILGVVAVMMLWMVGTFNIREFNINNNTLVYQRLFNGRAGEALANFTALVKGSSVYSQDVSSNYAQAIMNFVQDPQTAQKSELKPFWQLAIDGLQATMSAHPLELNGFLKLAELERMGVAYDPSGLDNAEKYYEQSLALSPKRQQIIYSWTRLKAERKDYDGALKLLDRAIADDSNIGDSYWYKAIVLNQMGKKDEAVVSLKKALDARMRKLPANFQEAIFAADLLSQFQEFALVAPYYEQALKEQPNNARLLITLARVYTKLGAQDKAKEMIDRAQLADPKLVEELKKEIENQKK</sequence>
<evidence type="ECO:0000256" key="3">
    <source>
        <dbReference type="ARBA" id="ARBA00022989"/>
    </source>
</evidence>
<proteinExistence type="predicted"/>
<feature type="transmembrane region" description="Helical" evidence="5">
    <location>
        <begin position="69"/>
        <end position="88"/>
    </location>
</feature>
<keyword evidence="2 5" id="KW-0812">Transmembrane</keyword>
<dbReference type="AlphaFoldDB" id="A0A0G1PLU9"/>
<evidence type="ECO:0000313" key="8">
    <source>
        <dbReference type="Proteomes" id="UP000033999"/>
    </source>
</evidence>
<dbReference type="Gene3D" id="1.25.40.10">
    <property type="entry name" value="Tetratricopeptide repeat domain"/>
    <property type="match status" value="1"/>
</dbReference>
<dbReference type="InterPro" id="IPR019734">
    <property type="entry name" value="TPR_rpt"/>
</dbReference>
<accession>A0A0G1PLU9</accession>
<dbReference type="Proteomes" id="UP000033999">
    <property type="component" value="Unassembled WGS sequence"/>
</dbReference>
<evidence type="ECO:0000259" key="6">
    <source>
        <dbReference type="Pfam" id="PF04932"/>
    </source>
</evidence>
<evidence type="ECO:0000256" key="4">
    <source>
        <dbReference type="ARBA" id="ARBA00023136"/>
    </source>
</evidence>